<protein>
    <submittedName>
        <fullName evidence="1">Uncharacterized protein</fullName>
    </submittedName>
</protein>
<evidence type="ECO:0000313" key="2">
    <source>
        <dbReference type="Proteomes" id="UP000195967"/>
    </source>
</evidence>
<reference evidence="1 2" key="1">
    <citation type="submission" date="2017-04" db="EMBL/GenBank/DDBJ databases">
        <title>Complete genome of Campylobacter concisus ATCC 33237T and draft genomes for an additional eight well characterized C. concisus strains.</title>
        <authorList>
            <person name="Cornelius A.J."/>
            <person name="Miller W.G."/>
            <person name="Lastovica A.J."/>
            <person name="On S.L."/>
            <person name="French N.P."/>
            <person name="Vandenberg O."/>
            <person name="Biggs P.J."/>
        </authorList>
    </citation>
    <scope>NUCLEOTIDE SEQUENCE [LARGE SCALE GENOMIC DNA]</scope>
    <source>
        <strain evidence="1 2">Lasto28.99</strain>
    </source>
</reference>
<dbReference type="AlphaFoldDB" id="A0A1L9R1A9"/>
<organism evidence="1 2">
    <name type="scientific">Campylobacter concisus</name>
    <dbReference type="NCBI Taxonomy" id="199"/>
    <lineage>
        <taxon>Bacteria</taxon>
        <taxon>Pseudomonadati</taxon>
        <taxon>Campylobacterota</taxon>
        <taxon>Epsilonproteobacteria</taxon>
        <taxon>Campylobacterales</taxon>
        <taxon>Campylobacteraceae</taxon>
        <taxon>Campylobacter</taxon>
    </lineage>
</organism>
<dbReference type="RefSeq" id="WP_072594643.1">
    <property type="nucleotide sequence ID" value="NZ_CABMKR010000010.1"/>
</dbReference>
<dbReference type="Proteomes" id="UP000195967">
    <property type="component" value="Unassembled WGS sequence"/>
</dbReference>
<sequence length="128" mass="14953">MFSMFNLSSLFNRGLFIHAFVYLVLFLYISILKDDIKDLTTETITLKTNLAIEKQNTENAFLIIDNQNLKIKQLKIDSEKISKENNILNQKLQKRFSTIETPKTDDCLSKLKFYDTLLLEFSNGNYSK</sequence>
<gene>
    <name evidence="1" type="ORF">B9N62_08105</name>
</gene>
<name>A0A1L9R1A9_9BACT</name>
<dbReference type="OrthoDB" id="9968693at2"/>
<proteinExistence type="predicted"/>
<dbReference type="EMBL" id="NDYO01000010">
    <property type="protein sequence ID" value="OUT10944.1"/>
    <property type="molecule type" value="Genomic_DNA"/>
</dbReference>
<comment type="caution">
    <text evidence="1">The sequence shown here is derived from an EMBL/GenBank/DDBJ whole genome shotgun (WGS) entry which is preliminary data.</text>
</comment>
<evidence type="ECO:0000313" key="1">
    <source>
        <dbReference type="EMBL" id="OUT10944.1"/>
    </source>
</evidence>
<accession>A0A1L9R1A9</accession>